<dbReference type="FunFam" id="1.10.600.10:FF:000003">
    <property type="entry name" value="Farnesyl-diphosphate farnesyltransferase 1"/>
    <property type="match status" value="1"/>
</dbReference>
<dbReference type="PROSITE" id="PS01045">
    <property type="entry name" value="SQUALEN_PHYTOEN_SYN_2"/>
    <property type="match status" value="1"/>
</dbReference>
<comment type="cofactor">
    <cofactor evidence="1 15">
        <name>Mg(2+)</name>
        <dbReference type="ChEBI" id="CHEBI:18420"/>
    </cofactor>
</comment>
<comment type="caution">
    <text evidence="17">The sequence shown here is derived from an EMBL/GenBank/DDBJ whole genome shotgun (WGS) entry which is preliminary data.</text>
</comment>
<name>A0A167BPM9_COLIC</name>
<reference evidence="17 18" key="1">
    <citation type="submission" date="2015-06" db="EMBL/GenBank/DDBJ databases">
        <title>Survival trade-offs in plant roots during colonization by closely related pathogenic and mutualistic fungi.</title>
        <authorList>
            <person name="Hacquard S."/>
            <person name="Kracher B."/>
            <person name="Hiruma K."/>
            <person name="Weinman A."/>
            <person name="Muench P."/>
            <person name="Garrido Oter R."/>
            <person name="Ver Loren van Themaat E."/>
            <person name="Dallerey J.-F."/>
            <person name="Damm U."/>
            <person name="Henrissat B."/>
            <person name="Lespinet O."/>
            <person name="Thon M."/>
            <person name="Kemen E."/>
            <person name="McHardy A.C."/>
            <person name="Schulze-Lefert P."/>
            <person name="O'Connell R.J."/>
        </authorList>
    </citation>
    <scope>NUCLEOTIDE SEQUENCE [LARGE SCALE GENOMIC DNA]</scope>
    <source>
        <strain evidence="17 18">MAFF 238704</strain>
    </source>
</reference>
<evidence type="ECO:0000256" key="10">
    <source>
        <dbReference type="ARBA" id="ARBA00023011"/>
    </source>
</evidence>
<keyword evidence="11" id="KW-0443">Lipid metabolism</keyword>
<comment type="subcellular location">
    <subcellularLocation>
        <location evidence="2">Membrane</location>
    </subcellularLocation>
</comment>
<accession>A0A167BPM9</accession>
<evidence type="ECO:0000256" key="2">
    <source>
        <dbReference type="ARBA" id="ARBA00004370"/>
    </source>
</evidence>
<feature type="region of interest" description="Disordered" evidence="16">
    <location>
        <begin position="481"/>
        <end position="500"/>
    </location>
</feature>
<dbReference type="InterPro" id="IPR002060">
    <property type="entry name" value="Squ/phyt_synthse"/>
</dbReference>
<comment type="similarity">
    <text evidence="3 15">Belongs to the phytoene/squalene synthase family.</text>
</comment>
<dbReference type="InterPro" id="IPR033904">
    <property type="entry name" value="Trans_IPPS_HH"/>
</dbReference>
<dbReference type="InterPro" id="IPR044844">
    <property type="entry name" value="Trans_IPPS_euk-type"/>
</dbReference>
<evidence type="ECO:0000256" key="3">
    <source>
        <dbReference type="ARBA" id="ARBA00006251"/>
    </source>
</evidence>
<dbReference type="CDD" id="cd00683">
    <property type="entry name" value="Trans_IPPS_HH"/>
    <property type="match status" value="1"/>
</dbReference>
<keyword evidence="8" id="KW-0752">Steroid biosynthesis</keyword>
<protein>
    <recommendedName>
        <fullName evidence="4 15">Squalene synthase</fullName>
        <shortName evidence="15">SQS</shortName>
        <shortName evidence="15">SS</shortName>
        <ecNumber evidence="4 15">2.5.1.21</ecNumber>
    </recommendedName>
</protein>
<evidence type="ECO:0000256" key="11">
    <source>
        <dbReference type="ARBA" id="ARBA00023098"/>
    </source>
</evidence>
<gene>
    <name evidence="17" type="ORF">CI238_12757</name>
</gene>
<organism evidence="17 18">
    <name type="scientific">Colletotrichum incanum</name>
    <name type="common">Soybean anthracnose fungus</name>
    <dbReference type="NCBI Taxonomy" id="1573173"/>
    <lineage>
        <taxon>Eukaryota</taxon>
        <taxon>Fungi</taxon>
        <taxon>Dikarya</taxon>
        <taxon>Ascomycota</taxon>
        <taxon>Pezizomycotina</taxon>
        <taxon>Sordariomycetes</taxon>
        <taxon>Hypocreomycetidae</taxon>
        <taxon>Glomerellales</taxon>
        <taxon>Glomerellaceae</taxon>
        <taxon>Colletotrichum</taxon>
        <taxon>Colletotrichum spaethianum species complex</taxon>
    </lineage>
</organism>
<evidence type="ECO:0000256" key="9">
    <source>
        <dbReference type="ARBA" id="ARBA00022989"/>
    </source>
</evidence>
<keyword evidence="6 15" id="KW-0808">Transferase</keyword>
<dbReference type="PANTHER" id="PTHR11626:SF2">
    <property type="entry name" value="SQUALENE SYNTHASE"/>
    <property type="match status" value="1"/>
</dbReference>
<dbReference type="GO" id="GO:0005789">
    <property type="term" value="C:endoplasmic reticulum membrane"/>
    <property type="evidence" value="ECO:0007669"/>
    <property type="project" value="TreeGrafter"/>
</dbReference>
<proteinExistence type="inferred from homology"/>
<keyword evidence="7 15" id="KW-0812">Transmembrane</keyword>
<dbReference type="Proteomes" id="UP000076584">
    <property type="component" value="Unassembled WGS sequence"/>
</dbReference>
<evidence type="ECO:0000256" key="1">
    <source>
        <dbReference type="ARBA" id="ARBA00001946"/>
    </source>
</evidence>
<evidence type="ECO:0000256" key="12">
    <source>
        <dbReference type="ARBA" id="ARBA00023136"/>
    </source>
</evidence>
<evidence type="ECO:0000256" key="5">
    <source>
        <dbReference type="ARBA" id="ARBA00022516"/>
    </source>
</evidence>
<dbReference type="AlphaFoldDB" id="A0A167BPM9"/>
<feature type="transmembrane region" description="Helical" evidence="15">
    <location>
        <begin position="12"/>
        <end position="36"/>
    </location>
</feature>
<dbReference type="Pfam" id="PF00494">
    <property type="entry name" value="SQS_PSY"/>
    <property type="match status" value="1"/>
</dbReference>
<evidence type="ECO:0000256" key="7">
    <source>
        <dbReference type="ARBA" id="ARBA00022692"/>
    </source>
</evidence>
<keyword evidence="13" id="KW-1207">Sterol metabolism</keyword>
<dbReference type="STRING" id="1573173.A0A167BPM9"/>
<comment type="catalytic activity">
    <reaction evidence="15">
        <text>2 (2E,6E)-farnesyl diphosphate + NADH + H(+) = squalene + 2 diphosphate + NAD(+)</text>
        <dbReference type="Rhea" id="RHEA:32299"/>
        <dbReference type="ChEBI" id="CHEBI:15378"/>
        <dbReference type="ChEBI" id="CHEBI:15440"/>
        <dbReference type="ChEBI" id="CHEBI:33019"/>
        <dbReference type="ChEBI" id="CHEBI:57540"/>
        <dbReference type="ChEBI" id="CHEBI:57945"/>
        <dbReference type="ChEBI" id="CHEBI:175763"/>
        <dbReference type="EC" id="2.5.1.21"/>
    </reaction>
</comment>
<comment type="pathway">
    <text evidence="15">Terpene metabolism; lanosterol biosynthesis; lanosterol from farnesyl diphosphate: step 1/3.</text>
</comment>
<dbReference type="PROSITE" id="PS01044">
    <property type="entry name" value="SQUALEN_PHYTOEN_SYN_1"/>
    <property type="match status" value="1"/>
</dbReference>
<dbReference type="EMBL" id="LFIW01001622">
    <property type="protein sequence ID" value="KZL81574.1"/>
    <property type="molecule type" value="Genomic_DNA"/>
</dbReference>
<feature type="transmembrane region" description="Helical" evidence="15">
    <location>
        <begin position="505"/>
        <end position="530"/>
    </location>
</feature>
<evidence type="ECO:0000256" key="4">
    <source>
        <dbReference type="ARBA" id="ARBA00012373"/>
    </source>
</evidence>
<dbReference type="GO" id="GO:0051996">
    <property type="term" value="F:squalene synthase [NAD(P)H] activity"/>
    <property type="evidence" value="ECO:0007669"/>
    <property type="project" value="UniProtKB-UniRule"/>
</dbReference>
<dbReference type="Gene3D" id="1.10.600.10">
    <property type="entry name" value="Farnesyl Diphosphate Synthase"/>
    <property type="match status" value="1"/>
</dbReference>
<dbReference type="PANTHER" id="PTHR11626">
    <property type="entry name" value="FARNESYL-DIPHOSPHATE FARNESYLTRANSFERASE"/>
    <property type="match status" value="1"/>
</dbReference>
<evidence type="ECO:0000256" key="6">
    <source>
        <dbReference type="ARBA" id="ARBA00022679"/>
    </source>
</evidence>
<keyword evidence="18" id="KW-1185">Reference proteome</keyword>
<dbReference type="NCBIfam" id="TIGR01559">
    <property type="entry name" value="squal_synth"/>
    <property type="match status" value="1"/>
</dbReference>
<evidence type="ECO:0000313" key="17">
    <source>
        <dbReference type="EMBL" id="KZL81574.1"/>
    </source>
</evidence>
<dbReference type="EC" id="2.5.1.21" evidence="4 15"/>
<keyword evidence="12 15" id="KW-0472">Membrane</keyword>
<evidence type="ECO:0000256" key="8">
    <source>
        <dbReference type="ARBA" id="ARBA00022955"/>
    </source>
</evidence>
<feature type="compositionally biased region" description="Basic and acidic residues" evidence="16">
    <location>
        <begin position="481"/>
        <end position="496"/>
    </location>
</feature>
<dbReference type="GO" id="GO:0045338">
    <property type="term" value="P:farnesyl diphosphate metabolic process"/>
    <property type="evidence" value="ECO:0007669"/>
    <property type="project" value="InterPro"/>
</dbReference>
<keyword evidence="10" id="KW-0756">Sterol biosynthesis</keyword>
<evidence type="ECO:0000256" key="16">
    <source>
        <dbReference type="SAM" id="MobiDB-lite"/>
    </source>
</evidence>
<dbReference type="GO" id="GO:0006696">
    <property type="term" value="P:ergosterol biosynthetic process"/>
    <property type="evidence" value="ECO:0007669"/>
    <property type="project" value="TreeGrafter"/>
</dbReference>
<dbReference type="UniPathway" id="UPA00767">
    <property type="reaction ID" value="UER00751"/>
</dbReference>
<evidence type="ECO:0000313" key="18">
    <source>
        <dbReference type="Proteomes" id="UP000076584"/>
    </source>
</evidence>
<comment type="function">
    <text evidence="15">Catalyzes the condensation of 2 farnesyl pyrophosphate (FPP) moieties to form squalene.</text>
</comment>
<comment type="catalytic activity">
    <reaction evidence="15">
        <text>2 (2E,6E)-farnesyl diphosphate + NADPH + H(+) = squalene + 2 diphosphate + NADP(+)</text>
        <dbReference type="Rhea" id="RHEA:32295"/>
        <dbReference type="ChEBI" id="CHEBI:15378"/>
        <dbReference type="ChEBI" id="CHEBI:15440"/>
        <dbReference type="ChEBI" id="CHEBI:33019"/>
        <dbReference type="ChEBI" id="CHEBI:57783"/>
        <dbReference type="ChEBI" id="CHEBI:58349"/>
        <dbReference type="ChEBI" id="CHEBI:175763"/>
        <dbReference type="EC" id="2.5.1.21"/>
    </reaction>
</comment>
<keyword evidence="14" id="KW-0753">Steroid metabolism</keyword>
<dbReference type="SFLD" id="SFLDS00005">
    <property type="entry name" value="Isoprenoid_Synthase_Type_I"/>
    <property type="match status" value="1"/>
</dbReference>
<sequence>MTAENSFPPIPASLITAAVAAVAAASSSAVLLLIPFTCDHLLPTSRAKHPHRFIGPRIHCQPTLTTTTTTKTKTTDRSSITVCYETRLYLVDSSPSPLRRHISPVLQPIVRCDDQLSSWASSSTSCTRTSSAPSSNACFEHLNKTSRSFSAVIQELNPELLVPVCLFYLVLRGLDTIEDDMTLDIKEKEPLLREFDQYMEKDGWTFTKNGPNEKDRNLLVHFDDVIVELKKIKKPYYDIIKDITIKMGNGMADYAKNAAFNENGVATVKEYELYCHYVAGLVGDGLTRLFVEGNMANPKLLERPELTESMGQFLQKTNIIRDVHEDYLDKRRFWPKEIWSKHVDTWDDLFKPENQRKALECSSEMVLNALKHAEECLFYMAGIKDQSVFNFVAIPQSMAIATLELVFRNPAIFNSHIKITKGDACQLMSESTQNLFVVCEVFRRYTRRIHKKNDPRDPNFVQISAQCGKIEQFIDTLFPRQDPKKLGDAAKQKERGQPGMDPGEAFILGGMVLLTLFFVSALMIGTAWFFGARFDSLWKTDSVYWPGTEPGSAQPIDHKEL</sequence>
<keyword evidence="9 15" id="KW-1133">Transmembrane helix</keyword>
<dbReference type="InterPro" id="IPR008949">
    <property type="entry name" value="Isoprenoid_synthase_dom_sf"/>
</dbReference>
<dbReference type="GO" id="GO:0055056">
    <property type="term" value="F:D-glucose transmembrane transporter activity"/>
    <property type="evidence" value="ECO:0007669"/>
    <property type="project" value="UniProtKB-UniRule"/>
</dbReference>
<dbReference type="InterPro" id="IPR006449">
    <property type="entry name" value="Squal_synth-like"/>
</dbReference>
<evidence type="ECO:0000256" key="15">
    <source>
        <dbReference type="RuleBase" id="RU368088"/>
    </source>
</evidence>
<evidence type="ECO:0000256" key="14">
    <source>
        <dbReference type="ARBA" id="ARBA00023221"/>
    </source>
</evidence>
<evidence type="ECO:0000256" key="13">
    <source>
        <dbReference type="ARBA" id="ARBA00023166"/>
    </source>
</evidence>
<dbReference type="SUPFAM" id="SSF48576">
    <property type="entry name" value="Terpenoid synthases"/>
    <property type="match status" value="1"/>
</dbReference>
<dbReference type="SFLD" id="SFLDG01018">
    <property type="entry name" value="Squalene/Phytoene_Synthase_Lik"/>
    <property type="match status" value="1"/>
</dbReference>
<keyword evidence="5" id="KW-0444">Lipid biosynthesis</keyword>
<dbReference type="InterPro" id="IPR019845">
    <property type="entry name" value="Squalene/phytoene_synthase_CS"/>
</dbReference>